<dbReference type="RefSeq" id="WP_126309337.1">
    <property type="nucleotide sequence ID" value="NZ_AP018449.1"/>
</dbReference>
<proteinExistence type="predicted"/>
<organism evidence="1 2">
    <name type="scientific">Methylomusa anaerophila</name>
    <dbReference type="NCBI Taxonomy" id="1930071"/>
    <lineage>
        <taxon>Bacteria</taxon>
        <taxon>Bacillati</taxon>
        <taxon>Bacillota</taxon>
        <taxon>Negativicutes</taxon>
        <taxon>Selenomonadales</taxon>
        <taxon>Sporomusaceae</taxon>
        <taxon>Methylomusa</taxon>
    </lineage>
</organism>
<keyword evidence="2" id="KW-1185">Reference proteome</keyword>
<evidence type="ECO:0000313" key="1">
    <source>
        <dbReference type="EMBL" id="BBB92468.1"/>
    </source>
</evidence>
<accession>A0A348AN20</accession>
<dbReference type="OrthoDB" id="3034400at2"/>
<dbReference type="KEGG" id="mana:MAMMFC1_03161"/>
<reference evidence="1 2" key="1">
    <citation type="journal article" date="2018" name="Int. J. Syst. Evol. Microbiol.">
        <title>Methylomusa anaerophila gen. nov., sp. nov., an anaerobic methanol-utilizing bacterium isolated from a microbial fuel cell.</title>
        <authorList>
            <person name="Amano N."/>
            <person name="Yamamuro A."/>
            <person name="Miyahara M."/>
            <person name="Kouzuma A."/>
            <person name="Abe T."/>
            <person name="Watanabe K."/>
        </authorList>
    </citation>
    <scope>NUCLEOTIDE SEQUENCE [LARGE SCALE GENOMIC DNA]</scope>
    <source>
        <strain evidence="1 2">MMFC1</strain>
    </source>
</reference>
<dbReference type="EMBL" id="AP018449">
    <property type="protein sequence ID" value="BBB92468.1"/>
    <property type="molecule type" value="Genomic_DNA"/>
</dbReference>
<name>A0A348AN20_9FIRM</name>
<evidence type="ECO:0000313" key="2">
    <source>
        <dbReference type="Proteomes" id="UP000276437"/>
    </source>
</evidence>
<dbReference type="AlphaFoldDB" id="A0A348AN20"/>
<sequence>MNLFLVRGRLLRMIADYYALEKIRNLEKALTYVERKLNQPRLIFKLRQEIVQRKADAALVAAMIMLMPKEKQEFFRLRYQKKMPLVFVAPKLYISPKVAGAWNAEILERLYVLREGIVGEFILSPQALCAVESYLNTILDFFLMEEMKYADPAYVRQLEARRAFLLQLRLYMEQYLEKVNAEERQLLLSWCNDPCLTYVELARRFYVSESTAGRYVLRFKGAMFIFWEALRKENAVKVLSGLC</sequence>
<gene>
    <name evidence="1" type="ORF">MAMMFC1_03161</name>
</gene>
<dbReference type="Proteomes" id="UP000276437">
    <property type="component" value="Chromosome"/>
</dbReference>
<protein>
    <submittedName>
        <fullName evidence="1">Uncharacterized protein</fullName>
    </submittedName>
</protein>